<dbReference type="PANTHER" id="PTHR10491">
    <property type="entry name" value="DTDP-4-DEHYDRORHAMNOSE REDUCTASE"/>
    <property type="match status" value="1"/>
</dbReference>
<dbReference type="GO" id="GO:0008831">
    <property type="term" value="F:dTDP-4-dehydrorhamnose reductase activity"/>
    <property type="evidence" value="ECO:0007669"/>
    <property type="project" value="UniProtKB-EC"/>
</dbReference>
<evidence type="ECO:0000259" key="7">
    <source>
        <dbReference type="Pfam" id="PF04321"/>
    </source>
</evidence>
<dbReference type="InterPro" id="IPR036291">
    <property type="entry name" value="NAD(P)-bd_dom_sf"/>
</dbReference>
<dbReference type="CDD" id="cd05254">
    <property type="entry name" value="dTDP_HR_like_SDR_e"/>
    <property type="match status" value="1"/>
</dbReference>
<proteinExistence type="inferred from homology"/>
<dbReference type="Pfam" id="PF04321">
    <property type="entry name" value="RmlD_sub_bind"/>
    <property type="match status" value="1"/>
</dbReference>
<sequence>MKRILITGANGQLGQSVLEQSKNYKEIECFFATQDQLDITNEELIKTYFEDKNFDFVVNCAAYTAVDKAEDDQENAFLVNAKAVEYLAKITAEKNIPFIHVSTDYVFDGTEAKPRLETDQTNPIGVYGVTKLQGEEFALNNNPKTIILRTAWVYSRFANNFVKTMLRLFNEKDSLSVVSDQIGSPTNALDLAKAILDIISKDDLVYGIFNYSNEGECSWFDFATKIKEFSGATIEINPVPTSAFPTKAKRPAYSLLDKTKIKETYQVDVPNWEDSLKQELKHLV</sequence>
<evidence type="ECO:0000256" key="5">
    <source>
        <dbReference type="ARBA" id="ARBA00048200"/>
    </source>
</evidence>
<gene>
    <name evidence="8" type="ORF">SAMN05421738_11344</name>
</gene>
<dbReference type="AlphaFoldDB" id="A0A1I4ZEE5"/>
<evidence type="ECO:0000256" key="6">
    <source>
        <dbReference type="RuleBase" id="RU364082"/>
    </source>
</evidence>
<dbReference type="RefSeq" id="WP_092909042.1">
    <property type="nucleotide sequence ID" value="NZ_FOUZ01000013.1"/>
</dbReference>
<comment type="catalytic activity">
    <reaction evidence="5">
        <text>dTDP-beta-L-rhamnose + NADP(+) = dTDP-4-dehydro-beta-L-rhamnose + NADPH + H(+)</text>
        <dbReference type="Rhea" id="RHEA:21796"/>
        <dbReference type="ChEBI" id="CHEBI:15378"/>
        <dbReference type="ChEBI" id="CHEBI:57510"/>
        <dbReference type="ChEBI" id="CHEBI:57783"/>
        <dbReference type="ChEBI" id="CHEBI:58349"/>
        <dbReference type="ChEBI" id="CHEBI:62830"/>
        <dbReference type="EC" id="1.1.1.133"/>
    </reaction>
</comment>
<dbReference type="NCBIfam" id="TIGR01214">
    <property type="entry name" value="rmlD"/>
    <property type="match status" value="1"/>
</dbReference>
<dbReference type="Gene3D" id="3.90.25.10">
    <property type="entry name" value="UDP-galactose 4-epimerase, domain 1"/>
    <property type="match status" value="1"/>
</dbReference>
<evidence type="ECO:0000256" key="1">
    <source>
        <dbReference type="ARBA" id="ARBA00004781"/>
    </source>
</evidence>
<comment type="function">
    <text evidence="6">Catalyzes the reduction of dTDP-6-deoxy-L-lyxo-4-hexulose to yield dTDP-L-rhamnose.</text>
</comment>
<accession>A0A1I4ZEE5</accession>
<protein>
    <recommendedName>
        <fullName evidence="4 6">dTDP-4-dehydrorhamnose reductase</fullName>
        <ecNumber evidence="3 6">1.1.1.133</ecNumber>
    </recommendedName>
</protein>
<dbReference type="GO" id="GO:0019305">
    <property type="term" value="P:dTDP-rhamnose biosynthetic process"/>
    <property type="evidence" value="ECO:0007669"/>
    <property type="project" value="UniProtKB-UniPathway"/>
</dbReference>
<dbReference type="OrthoDB" id="9803892at2"/>
<keyword evidence="9" id="KW-1185">Reference proteome</keyword>
<dbReference type="Proteomes" id="UP000199149">
    <property type="component" value="Unassembled WGS sequence"/>
</dbReference>
<evidence type="ECO:0000256" key="4">
    <source>
        <dbReference type="ARBA" id="ARBA00017099"/>
    </source>
</evidence>
<dbReference type="InterPro" id="IPR005913">
    <property type="entry name" value="dTDP_dehydrorham_reduct"/>
</dbReference>
<dbReference type="EC" id="1.1.1.133" evidence="3 6"/>
<keyword evidence="6" id="KW-0560">Oxidoreductase</keyword>
<reference evidence="9" key="1">
    <citation type="submission" date="2016-10" db="EMBL/GenBank/DDBJ databases">
        <authorList>
            <person name="Varghese N."/>
            <person name="Submissions S."/>
        </authorList>
    </citation>
    <scope>NUCLEOTIDE SEQUENCE [LARGE SCALE GENOMIC DNA]</scope>
    <source>
        <strain evidence="9">XJ109</strain>
    </source>
</reference>
<evidence type="ECO:0000256" key="2">
    <source>
        <dbReference type="ARBA" id="ARBA00010944"/>
    </source>
</evidence>
<dbReference type="UniPathway" id="UPA00124"/>
<keyword evidence="6" id="KW-0521">NADP</keyword>
<dbReference type="InterPro" id="IPR029903">
    <property type="entry name" value="RmlD-like-bd"/>
</dbReference>
<dbReference type="SUPFAM" id="SSF51735">
    <property type="entry name" value="NAD(P)-binding Rossmann-fold domains"/>
    <property type="match status" value="1"/>
</dbReference>
<comment type="similarity">
    <text evidence="2 6">Belongs to the dTDP-4-dehydrorhamnose reductase family.</text>
</comment>
<name>A0A1I4ZEE5_9FLAO</name>
<organism evidence="8 9">
    <name type="scientific">Algoriella xinjiangensis</name>
    <dbReference type="NCBI Taxonomy" id="684065"/>
    <lineage>
        <taxon>Bacteria</taxon>
        <taxon>Pseudomonadati</taxon>
        <taxon>Bacteroidota</taxon>
        <taxon>Flavobacteriia</taxon>
        <taxon>Flavobacteriales</taxon>
        <taxon>Weeksellaceae</taxon>
        <taxon>Algoriella</taxon>
    </lineage>
</organism>
<evidence type="ECO:0000313" key="8">
    <source>
        <dbReference type="EMBL" id="SFN48636.1"/>
    </source>
</evidence>
<dbReference type="EMBL" id="FOUZ01000013">
    <property type="protein sequence ID" value="SFN48636.1"/>
    <property type="molecule type" value="Genomic_DNA"/>
</dbReference>
<dbReference type="PANTHER" id="PTHR10491:SF4">
    <property type="entry name" value="METHIONINE ADENOSYLTRANSFERASE 2 SUBUNIT BETA"/>
    <property type="match status" value="1"/>
</dbReference>
<dbReference type="Gene3D" id="3.40.50.720">
    <property type="entry name" value="NAD(P)-binding Rossmann-like Domain"/>
    <property type="match status" value="1"/>
</dbReference>
<dbReference type="STRING" id="684065.SAMN05421738_11344"/>
<evidence type="ECO:0000256" key="3">
    <source>
        <dbReference type="ARBA" id="ARBA00012929"/>
    </source>
</evidence>
<evidence type="ECO:0000313" key="9">
    <source>
        <dbReference type="Proteomes" id="UP000199149"/>
    </source>
</evidence>
<comment type="pathway">
    <text evidence="1 6">Carbohydrate biosynthesis; dTDP-L-rhamnose biosynthesis.</text>
</comment>
<feature type="domain" description="RmlD-like substrate binding" evidence="7">
    <location>
        <begin position="3"/>
        <end position="283"/>
    </location>
</feature>
<dbReference type="GO" id="GO:0005829">
    <property type="term" value="C:cytosol"/>
    <property type="evidence" value="ECO:0007669"/>
    <property type="project" value="TreeGrafter"/>
</dbReference>